<dbReference type="InterPro" id="IPR036852">
    <property type="entry name" value="Peptidase_S8/S53_dom_sf"/>
</dbReference>
<dbReference type="SUPFAM" id="SSF52743">
    <property type="entry name" value="Subtilisin-like"/>
    <property type="match status" value="1"/>
</dbReference>
<evidence type="ECO:0000259" key="9">
    <source>
        <dbReference type="Pfam" id="PF00082"/>
    </source>
</evidence>
<feature type="signal peptide" evidence="8">
    <location>
        <begin position="1"/>
        <end position="18"/>
    </location>
</feature>
<evidence type="ECO:0000313" key="10">
    <source>
        <dbReference type="EMBL" id="QYS96340.1"/>
    </source>
</evidence>
<keyword evidence="4 6" id="KW-0720">Serine protease</keyword>
<dbReference type="AlphaFoldDB" id="A0A8G0LB04"/>
<keyword evidence="3 6" id="KW-0378">Hydrolase</keyword>
<dbReference type="EMBL" id="CP075865">
    <property type="protein sequence ID" value="QYS96340.1"/>
    <property type="molecule type" value="Genomic_DNA"/>
</dbReference>
<evidence type="ECO:0000256" key="5">
    <source>
        <dbReference type="PIRSR" id="PIRSR615500-1"/>
    </source>
</evidence>
<dbReference type="InterPro" id="IPR000209">
    <property type="entry name" value="Peptidase_S8/S53_dom"/>
</dbReference>
<dbReference type="InterPro" id="IPR034187">
    <property type="entry name" value="Peptidases_S8_5"/>
</dbReference>
<dbReference type="PROSITE" id="PS00138">
    <property type="entry name" value="SUBTILASE_SER"/>
    <property type="match status" value="1"/>
</dbReference>
<accession>A0A8G0LB04</accession>
<feature type="active site" description="Charge relay system" evidence="5 6">
    <location>
        <position position="154"/>
    </location>
</feature>
<dbReference type="PANTHER" id="PTHR43806">
    <property type="entry name" value="PEPTIDASE S8"/>
    <property type="match status" value="1"/>
</dbReference>
<reference evidence="10 11" key="1">
    <citation type="journal article" date="2021" name="BMC Genomics">
        <title>Telomere-to-telomere genome assembly of asparaginase-producing Trichoderma simmonsii.</title>
        <authorList>
            <person name="Chung D."/>
            <person name="Kwon Y.M."/>
            <person name="Yang Y."/>
        </authorList>
    </citation>
    <scope>NUCLEOTIDE SEQUENCE [LARGE SCALE GENOMIC DNA]</scope>
    <source>
        <strain evidence="10 11">GH-Sj1</strain>
    </source>
</reference>
<dbReference type="PROSITE" id="PS00137">
    <property type="entry name" value="SUBTILASE_HIS"/>
    <property type="match status" value="1"/>
</dbReference>
<sequence>MRALNFLGLAILTAGAASLKNEQKGTTDTPTKNINAATSKYIVEFEKGSVAYMTRQFASPSSMNSTYFRQFDCGDLFNGVVIETEVDNVDTLSAVHGVANVWPMKTIPMASAIQQVKAAPDPKNHNYSVHQWTGVDQLHARGIRGKDVTIAIIDTGLDYTHEALGGCFGPGCKVAGGYDLVGKNWNSHNEKRYPKDPDQDPMDHHGHGTHVAGIIAAENEWLTGVAPDAQLLSFKVFADVCATMLPSTNSSPLTSYLQDPWDTDEDVLIQAFCDAYGAGADIITASIGRPDGFADDPWALVANRIADKGVVVTISAGNEGNTGPFFSSSGANGHNVLSVAAINVTGNPNISTSDPSAAPIPALFTSWGPTNELLLKPDIGAPGFEILSTIPGNDYISMSGTSMAAPYIAGIAALYISKHGGRELHGTGFAKMLSNRIVSSGVSIGWAVGDTDLKFRAPPFQVGTGLVNAIKVIDYDTQLEFEPFSLSDSIQLRSTWTANVTNSGNETVVYSFELEPQAGVEILDPHYGIKTAYKLEPLRIVPPVALPNDVEVAPGETEQVEFTFGLPEHINDDYLPLYGGKVWIRGSNGDDLSIPYGGAAYDTEKAFDSMFLGEPFVTDRGANWTWSFNTDKSRFDFVELNARLDYPCFHLRWDIYTPFWTEIHWDYPPVVGESGYVGAAATMRDADTFWYYDPSRMDKDQTVSFPMMRVPRGYAKHWWFGKLANGSYLAPGNYTLRFAALRPYGNPSISDHWDIMRMPVRNIQVLPYNQTNSTTHGGH</sequence>
<comment type="similarity">
    <text evidence="1 6 7">Belongs to the peptidase S8 family.</text>
</comment>
<dbReference type="Pfam" id="PF00082">
    <property type="entry name" value="Peptidase_S8"/>
    <property type="match status" value="1"/>
</dbReference>
<proteinExistence type="inferred from homology"/>
<dbReference type="InterPro" id="IPR023828">
    <property type="entry name" value="Peptidase_S8_Ser-AS"/>
</dbReference>
<dbReference type="Gene3D" id="3.40.50.200">
    <property type="entry name" value="Peptidase S8/S53 domain"/>
    <property type="match status" value="1"/>
</dbReference>
<dbReference type="Proteomes" id="UP000826661">
    <property type="component" value="Chromosome II"/>
</dbReference>
<evidence type="ECO:0000256" key="2">
    <source>
        <dbReference type="ARBA" id="ARBA00022670"/>
    </source>
</evidence>
<dbReference type="PROSITE" id="PS51892">
    <property type="entry name" value="SUBTILASE"/>
    <property type="match status" value="1"/>
</dbReference>
<feature type="domain" description="Peptidase S8/S53" evidence="9">
    <location>
        <begin position="145"/>
        <end position="421"/>
    </location>
</feature>
<feature type="active site" description="Charge relay system" evidence="5 6">
    <location>
        <position position="207"/>
    </location>
</feature>
<dbReference type="CDD" id="cd07489">
    <property type="entry name" value="Peptidases_S8_5"/>
    <property type="match status" value="1"/>
</dbReference>
<feature type="active site" description="Charge relay system" evidence="5 6">
    <location>
        <position position="402"/>
    </location>
</feature>
<keyword evidence="2 6" id="KW-0645">Protease</keyword>
<evidence type="ECO:0000256" key="1">
    <source>
        <dbReference type="ARBA" id="ARBA00011073"/>
    </source>
</evidence>
<dbReference type="GO" id="GO:0006508">
    <property type="term" value="P:proteolysis"/>
    <property type="evidence" value="ECO:0007669"/>
    <property type="project" value="UniProtKB-KW"/>
</dbReference>
<protein>
    <submittedName>
        <fullName evidence="10">Subtilisin like protease</fullName>
    </submittedName>
</protein>
<dbReference type="PANTHER" id="PTHR43806:SF66">
    <property type="entry name" value="SERIN ENDOPEPTIDASE"/>
    <property type="match status" value="1"/>
</dbReference>
<evidence type="ECO:0000256" key="4">
    <source>
        <dbReference type="ARBA" id="ARBA00022825"/>
    </source>
</evidence>
<evidence type="ECO:0000313" key="11">
    <source>
        <dbReference type="Proteomes" id="UP000826661"/>
    </source>
</evidence>
<dbReference type="GO" id="GO:0004252">
    <property type="term" value="F:serine-type endopeptidase activity"/>
    <property type="evidence" value="ECO:0007669"/>
    <property type="project" value="UniProtKB-UniRule"/>
</dbReference>
<gene>
    <name evidence="10" type="ORF">H0G86_003592</name>
</gene>
<evidence type="ECO:0000256" key="3">
    <source>
        <dbReference type="ARBA" id="ARBA00022801"/>
    </source>
</evidence>
<evidence type="ECO:0000256" key="7">
    <source>
        <dbReference type="RuleBase" id="RU003355"/>
    </source>
</evidence>
<name>A0A8G0LB04_9HYPO</name>
<dbReference type="PROSITE" id="PS00136">
    <property type="entry name" value="SUBTILASE_ASP"/>
    <property type="match status" value="1"/>
</dbReference>
<keyword evidence="11" id="KW-1185">Reference proteome</keyword>
<dbReference type="InterPro" id="IPR023827">
    <property type="entry name" value="Peptidase_S8_Asp-AS"/>
</dbReference>
<dbReference type="PRINTS" id="PR00723">
    <property type="entry name" value="SUBTILISIN"/>
</dbReference>
<keyword evidence="8" id="KW-0732">Signal</keyword>
<feature type="chain" id="PRO_5034361236" evidence="8">
    <location>
        <begin position="19"/>
        <end position="779"/>
    </location>
</feature>
<dbReference type="InterPro" id="IPR022398">
    <property type="entry name" value="Peptidase_S8_His-AS"/>
</dbReference>
<dbReference type="InterPro" id="IPR050131">
    <property type="entry name" value="Peptidase_S8_subtilisin-like"/>
</dbReference>
<evidence type="ECO:0000256" key="6">
    <source>
        <dbReference type="PROSITE-ProRule" id="PRU01240"/>
    </source>
</evidence>
<dbReference type="InterPro" id="IPR015500">
    <property type="entry name" value="Peptidase_S8_subtilisin-rel"/>
</dbReference>
<organism evidence="10 11">
    <name type="scientific">Trichoderma simmonsii</name>
    <dbReference type="NCBI Taxonomy" id="1491479"/>
    <lineage>
        <taxon>Eukaryota</taxon>
        <taxon>Fungi</taxon>
        <taxon>Dikarya</taxon>
        <taxon>Ascomycota</taxon>
        <taxon>Pezizomycotina</taxon>
        <taxon>Sordariomycetes</taxon>
        <taxon>Hypocreomycetidae</taxon>
        <taxon>Hypocreales</taxon>
        <taxon>Hypocreaceae</taxon>
        <taxon>Trichoderma</taxon>
    </lineage>
</organism>
<evidence type="ECO:0000256" key="8">
    <source>
        <dbReference type="SAM" id="SignalP"/>
    </source>
</evidence>